<keyword evidence="2" id="KW-1185">Reference proteome</keyword>
<name>A0A975BYF4_9BACT</name>
<dbReference type="EMBL" id="CP061800">
    <property type="protein sequence ID" value="QTA93445.1"/>
    <property type="molecule type" value="Genomic_DNA"/>
</dbReference>
<dbReference type="KEGG" id="dmm:dnm_095460"/>
<organism evidence="1 2">
    <name type="scientific">Desulfonema magnum</name>
    <dbReference type="NCBI Taxonomy" id="45655"/>
    <lineage>
        <taxon>Bacteria</taxon>
        <taxon>Pseudomonadati</taxon>
        <taxon>Thermodesulfobacteriota</taxon>
        <taxon>Desulfobacteria</taxon>
        <taxon>Desulfobacterales</taxon>
        <taxon>Desulfococcaceae</taxon>
        <taxon>Desulfonema</taxon>
    </lineage>
</organism>
<evidence type="ECO:0000313" key="2">
    <source>
        <dbReference type="Proteomes" id="UP000663722"/>
    </source>
</evidence>
<protein>
    <submittedName>
        <fullName evidence="1">Uncharacterized protein</fullName>
    </submittedName>
</protein>
<proteinExistence type="predicted"/>
<sequence length="40" mass="5045">MRKRQITLRRVIQNEHNPAISEYRYRIRQYSQTLRKLTAR</sequence>
<evidence type="ECO:0000313" key="1">
    <source>
        <dbReference type="EMBL" id="QTA93445.1"/>
    </source>
</evidence>
<reference evidence="1" key="1">
    <citation type="journal article" date="2021" name="Microb. Physiol.">
        <title>Proteogenomic Insights into the Physiology of Marine, Sulfate-Reducing, Filamentous Desulfonema limicola and Desulfonema magnum.</title>
        <authorList>
            <person name="Schnaars V."/>
            <person name="Wohlbrand L."/>
            <person name="Scheve S."/>
            <person name="Hinrichs C."/>
            <person name="Reinhardt R."/>
            <person name="Rabus R."/>
        </authorList>
    </citation>
    <scope>NUCLEOTIDE SEQUENCE</scope>
    <source>
        <strain evidence="1">4be13</strain>
    </source>
</reference>
<accession>A0A975BYF4</accession>
<gene>
    <name evidence="1" type="ORF">dnm_095460</name>
</gene>
<dbReference type="Proteomes" id="UP000663722">
    <property type="component" value="Chromosome"/>
</dbReference>
<dbReference type="AlphaFoldDB" id="A0A975BYF4"/>